<feature type="transmembrane region" description="Helical" evidence="18">
    <location>
        <begin position="1096"/>
        <end position="1113"/>
    </location>
</feature>
<evidence type="ECO:0000256" key="2">
    <source>
        <dbReference type="ARBA" id="ARBA00004496"/>
    </source>
</evidence>
<keyword evidence="6" id="KW-0963">Cytoplasm</keyword>
<keyword evidence="15" id="KW-0469">Meiosis</keyword>
<comment type="caution">
    <text evidence="21">The sequence shown here is derived from an EMBL/GenBank/DDBJ whole genome shotgun (WGS) entry which is preliminary data.</text>
</comment>
<dbReference type="GO" id="GO:0000278">
    <property type="term" value="P:mitotic cell cycle"/>
    <property type="evidence" value="ECO:0007669"/>
    <property type="project" value="UniProtKB-ARBA"/>
</dbReference>
<keyword evidence="14" id="KW-0539">Nucleus</keyword>
<evidence type="ECO:0000313" key="21">
    <source>
        <dbReference type="EMBL" id="KAJ3569346.1"/>
    </source>
</evidence>
<dbReference type="Pfam" id="PF22785">
    <property type="entry name" value="Tc-R-P"/>
    <property type="match status" value="1"/>
</dbReference>
<dbReference type="Pfam" id="PF16177">
    <property type="entry name" value="ACAS_N"/>
    <property type="match status" value="1"/>
</dbReference>
<feature type="transmembrane region" description="Helical" evidence="18">
    <location>
        <begin position="1292"/>
        <end position="1313"/>
    </location>
</feature>
<dbReference type="GO" id="GO:0033554">
    <property type="term" value="P:cellular response to stress"/>
    <property type="evidence" value="ECO:0007669"/>
    <property type="project" value="UniProtKB-ARBA"/>
</dbReference>
<feature type="region of interest" description="Disordered" evidence="17">
    <location>
        <begin position="1584"/>
        <end position="1604"/>
    </location>
</feature>
<accession>A0AAD5VZT0</accession>
<dbReference type="InterPro" id="IPR020422">
    <property type="entry name" value="TYR_PHOSPHATASE_DUAL_dom"/>
</dbReference>
<evidence type="ECO:0000256" key="18">
    <source>
        <dbReference type="SAM" id="Phobius"/>
    </source>
</evidence>
<dbReference type="CDD" id="cd17657">
    <property type="entry name" value="CDC14_N"/>
    <property type="match status" value="1"/>
</dbReference>
<keyword evidence="9" id="KW-0132">Cell division</keyword>
<keyword evidence="22" id="KW-1185">Reference proteome</keyword>
<feature type="domain" description="Tyrosine specific protein phosphatases" evidence="20">
    <location>
        <begin position="1667"/>
        <end position="1732"/>
    </location>
</feature>
<dbReference type="GO" id="GO:0051321">
    <property type="term" value="P:meiotic cell cycle"/>
    <property type="evidence" value="ECO:0007669"/>
    <property type="project" value="UniProtKB-KW"/>
</dbReference>
<dbReference type="Gene3D" id="3.40.50.12780">
    <property type="entry name" value="N-terminal domain of ligase-like"/>
    <property type="match status" value="1"/>
</dbReference>
<evidence type="ECO:0000256" key="6">
    <source>
        <dbReference type="ARBA" id="ARBA00022490"/>
    </source>
</evidence>
<dbReference type="InterPro" id="IPR016130">
    <property type="entry name" value="Tyr_Pase_AS"/>
</dbReference>
<dbReference type="Proteomes" id="UP001213000">
    <property type="component" value="Unassembled WGS sequence"/>
</dbReference>
<dbReference type="EC" id="3.1.3.48" evidence="5"/>
<gene>
    <name evidence="21" type="ORF">NP233_g5111</name>
</gene>
<keyword evidence="18" id="KW-0472">Membrane</keyword>
<dbReference type="InterPro" id="IPR029021">
    <property type="entry name" value="Prot-tyrosine_phosphatase-like"/>
</dbReference>
<dbReference type="GO" id="GO:0007096">
    <property type="term" value="P:regulation of exit from mitosis"/>
    <property type="evidence" value="ECO:0007669"/>
    <property type="project" value="UniProtKB-ARBA"/>
</dbReference>
<dbReference type="EMBL" id="JANIEX010000293">
    <property type="protein sequence ID" value="KAJ3569346.1"/>
    <property type="molecule type" value="Genomic_DNA"/>
</dbReference>
<dbReference type="InterPro" id="IPR032387">
    <property type="entry name" value="ACAS_N"/>
</dbReference>
<comment type="subcellular location">
    <subcellularLocation>
        <location evidence="2">Cytoplasm</location>
    </subcellularLocation>
    <subcellularLocation>
        <location evidence="1">Nucleus</location>
    </subcellularLocation>
</comment>
<feature type="transmembrane region" description="Helical" evidence="18">
    <location>
        <begin position="1333"/>
        <end position="1356"/>
    </location>
</feature>
<comment type="similarity">
    <text evidence="3">Belongs to the ATP-dependent AMP-binding enzyme family.</text>
</comment>
<name>A0AAD5VZT0_9AGAR</name>
<keyword evidence="12" id="KW-0378">Hydrolase</keyword>
<dbReference type="GO" id="GO:0005730">
    <property type="term" value="C:nucleolus"/>
    <property type="evidence" value="ECO:0007669"/>
    <property type="project" value="UniProtKB-ARBA"/>
</dbReference>
<feature type="compositionally biased region" description="Low complexity" evidence="17">
    <location>
        <begin position="1915"/>
        <end position="1941"/>
    </location>
</feature>
<evidence type="ECO:0000256" key="4">
    <source>
        <dbReference type="ARBA" id="ARBA00007315"/>
    </source>
</evidence>
<dbReference type="CDD" id="cd14499">
    <property type="entry name" value="CDC14_C"/>
    <property type="match status" value="1"/>
</dbReference>
<proteinExistence type="inferred from homology"/>
<feature type="transmembrane region" description="Helical" evidence="18">
    <location>
        <begin position="1150"/>
        <end position="1170"/>
    </location>
</feature>
<evidence type="ECO:0000259" key="19">
    <source>
        <dbReference type="PROSITE" id="PS50054"/>
    </source>
</evidence>
<evidence type="ECO:0000256" key="9">
    <source>
        <dbReference type="ARBA" id="ARBA00022618"/>
    </source>
</evidence>
<evidence type="ECO:0000256" key="14">
    <source>
        <dbReference type="ARBA" id="ARBA00023242"/>
    </source>
</evidence>
<dbReference type="PROSITE" id="PS00455">
    <property type="entry name" value="AMP_BINDING"/>
    <property type="match status" value="1"/>
</dbReference>
<dbReference type="InterPro" id="IPR044506">
    <property type="entry name" value="CDC14_C"/>
</dbReference>
<evidence type="ECO:0000256" key="1">
    <source>
        <dbReference type="ARBA" id="ARBA00004123"/>
    </source>
</evidence>
<dbReference type="InterPro" id="IPR005914">
    <property type="entry name" value="Acac_CoA_synth"/>
</dbReference>
<dbReference type="InterPro" id="IPR045851">
    <property type="entry name" value="AMP-bd_C_sf"/>
</dbReference>
<keyword evidence="13" id="KW-0067">ATP-binding</keyword>
<dbReference type="SMART" id="SM00195">
    <property type="entry name" value="DSPc"/>
    <property type="match status" value="1"/>
</dbReference>
<dbReference type="PROSITE" id="PS50056">
    <property type="entry name" value="TYR_PHOSPHATASE_2"/>
    <property type="match status" value="1"/>
</dbReference>
<dbReference type="GO" id="GO:0030729">
    <property type="term" value="F:acetoacetate-CoA ligase activity"/>
    <property type="evidence" value="ECO:0007669"/>
    <property type="project" value="InterPro"/>
</dbReference>
<feature type="transmembrane region" description="Helical" evidence="18">
    <location>
        <begin position="1067"/>
        <end position="1084"/>
    </location>
</feature>
<dbReference type="GO" id="GO:0051301">
    <property type="term" value="P:cell division"/>
    <property type="evidence" value="ECO:0007669"/>
    <property type="project" value="UniProtKB-KW"/>
</dbReference>
<feature type="transmembrane region" description="Helical" evidence="18">
    <location>
        <begin position="824"/>
        <end position="842"/>
    </location>
</feature>
<evidence type="ECO:0000313" key="22">
    <source>
        <dbReference type="Proteomes" id="UP001213000"/>
    </source>
</evidence>
<dbReference type="PANTHER" id="PTHR42921:SF1">
    <property type="entry name" value="ACETOACETYL-COA SYNTHETASE"/>
    <property type="match status" value="1"/>
</dbReference>
<dbReference type="SUPFAM" id="SSF56801">
    <property type="entry name" value="Acetyl-CoA synthetase-like"/>
    <property type="match status" value="1"/>
</dbReference>
<evidence type="ECO:0000256" key="15">
    <source>
        <dbReference type="ARBA" id="ARBA00023254"/>
    </source>
</evidence>
<keyword evidence="11" id="KW-0498">Mitosis</keyword>
<dbReference type="InterPro" id="IPR029260">
    <property type="entry name" value="DSPn"/>
</dbReference>
<dbReference type="PROSITE" id="PS50054">
    <property type="entry name" value="TYR_PHOSPHATASE_DUAL"/>
    <property type="match status" value="1"/>
</dbReference>
<dbReference type="GO" id="GO:0004725">
    <property type="term" value="F:protein tyrosine phosphatase activity"/>
    <property type="evidence" value="ECO:0007669"/>
    <property type="project" value="UniProtKB-EC"/>
</dbReference>
<dbReference type="FunFam" id="3.90.190.10:FF:000038">
    <property type="entry name" value="Tyrosine-protein phosphatase CDC14"/>
    <property type="match status" value="1"/>
</dbReference>
<feature type="compositionally biased region" description="Polar residues" evidence="17">
    <location>
        <begin position="1754"/>
        <end position="1763"/>
    </location>
</feature>
<dbReference type="InterPro" id="IPR000873">
    <property type="entry name" value="AMP-dep_synth/lig_dom"/>
</dbReference>
<comment type="similarity">
    <text evidence="4">Belongs to the protein-tyrosine phosphatase family. Non-receptor class CDC14 subfamily.</text>
</comment>
<evidence type="ECO:0000256" key="3">
    <source>
        <dbReference type="ARBA" id="ARBA00006432"/>
    </source>
</evidence>
<evidence type="ECO:0000256" key="10">
    <source>
        <dbReference type="ARBA" id="ARBA00022741"/>
    </source>
</evidence>
<dbReference type="GO" id="GO:0005524">
    <property type="term" value="F:ATP binding"/>
    <property type="evidence" value="ECO:0007669"/>
    <property type="project" value="UniProtKB-KW"/>
</dbReference>
<organism evidence="21 22">
    <name type="scientific">Leucocoprinus birnbaumii</name>
    <dbReference type="NCBI Taxonomy" id="56174"/>
    <lineage>
        <taxon>Eukaryota</taxon>
        <taxon>Fungi</taxon>
        <taxon>Dikarya</taxon>
        <taxon>Basidiomycota</taxon>
        <taxon>Agaricomycotina</taxon>
        <taxon>Agaricomycetes</taxon>
        <taxon>Agaricomycetidae</taxon>
        <taxon>Agaricales</taxon>
        <taxon>Agaricineae</taxon>
        <taxon>Agaricaceae</taxon>
        <taxon>Leucocoprinus</taxon>
    </lineage>
</organism>
<feature type="transmembrane region" description="Helical" evidence="18">
    <location>
        <begin position="787"/>
        <end position="812"/>
    </location>
</feature>
<dbReference type="GO" id="GO:0032954">
    <property type="term" value="P:regulation of cytokinetic process"/>
    <property type="evidence" value="ECO:0007669"/>
    <property type="project" value="UniProtKB-ARBA"/>
</dbReference>
<evidence type="ECO:0000256" key="17">
    <source>
        <dbReference type="SAM" id="MobiDB-lite"/>
    </source>
</evidence>
<evidence type="ECO:0000256" key="13">
    <source>
        <dbReference type="ARBA" id="ARBA00022840"/>
    </source>
</evidence>
<dbReference type="NCBIfam" id="NF002937">
    <property type="entry name" value="PRK03584.1"/>
    <property type="match status" value="1"/>
</dbReference>
<evidence type="ECO:0000256" key="5">
    <source>
        <dbReference type="ARBA" id="ARBA00013064"/>
    </source>
</evidence>
<evidence type="ECO:0000256" key="11">
    <source>
        <dbReference type="ARBA" id="ARBA00022776"/>
    </source>
</evidence>
<dbReference type="GO" id="GO:0005737">
    <property type="term" value="C:cytoplasm"/>
    <property type="evidence" value="ECO:0007669"/>
    <property type="project" value="UniProtKB-SubCell"/>
</dbReference>
<dbReference type="InterPro" id="IPR042099">
    <property type="entry name" value="ANL_N_sf"/>
</dbReference>
<evidence type="ECO:0000256" key="12">
    <source>
        <dbReference type="ARBA" id="ARBA00022801"/>
    </source>
</evidence>
<dbReference type="Pfam" id="PF14671">
    <property type="entry name" value="DSPn"/>
    <property type="match status" value="1"/>
</dbReference>
<dbReference type="NCBIfam" id="TIGR01217">
    <property type="entry name" value="ac_ac_CoA_syn"/>
    <property type="match status" value="1"/>
</dbReference>
<dbReference type="PROSITE" id="PS00383">
    <property type="entry name" value="TYR_PHOSPHATASE_1"/>
    <property type="match status" value="1"/>
</dbReference>
<feature type="region of interest" description="Disordered" evidence="17">
    <location>
        <begin position="1754"/>
        <end position="2020"/>
    </location>
</feature>
<dbReference type="PANTHER" id="PTHR42921">
    <property type="entry name" value="ACETOACETYL-COA SYNTHETASE"/>
    <property type="match status" value="1"/>
</dbReference>
<keyword evidence="18" id="KW-1133">Transmembrane helix</keyword>
<feature type="compositionally biased region" description="Low complexity" evidence="17">
    <location>
        <begin position="1798"/>
        <end position="1809"/>
    </location>
</feature>
<dbReference type="Gene3D" id="3.30.300.30">
    <property type="match status" value="1"/>
</dbReference>
<sequence length="2020" mass="224463">MLQESAPLYQPLNPGISPTFRFLESVNKIYSTSLRDYHDLYTWSTNNIDKFWNLVWDQTNIIGYKGDHVVDNSALPPSNPPWFQDARLNWAENMLQCRSKTKTALIQATEPTSEHPVPHIRRCSYADLYELVAALVSALLQYGVQPGDRVASYSSNCIENIAACLAATALGAIWVSAAADFGSEGVLERFEQVKPTIIFAVDAVVYNQKVHHHLPKLSQLLAGLVTKDKGYSPKIVIIHTIPHPEDRSHWQAGWLGWDAFLEEGRKCRLGLTTQGEIEWKRLPFDAPLWILFSSGTTGKPKPIVHRAGGMLIQAKKEFVICGDLQPEDVFFYYTTTGWMMWNFLVSGLSTGSSLVLYDGSPLRDPSLLWKLVDDLGITIFGTSAKYLDQLSKVYRPREHHKLETLRHIYSTGSPLAPPLFDFVYENIHCNVLLGSITGGTDICSLFAGMNTALPVYRGEIQCRMLGMAIESFSPLGKQNPPDEEGELVCIRPFPCMPLGFWPLPGFGSDDTVGAAKTRFQQAYFAEYEGVWYHGDHIIITRSKSGNGGGLIMLGRSDGVLNPGGVRFGSSEIYDVLDVCFSNVSKPDTFLMDALAVSQKIDRGADERVVLFIKLSPGQTMSEDLEKKIKGEIRARRSPRHVPARVIQAPDIPYTLNGKRVEVLVKKRAAWKISRRGLLELTPCCWPCLLRIAFHQQLERIDQVKTPPVHPSRLATPTPCWASRSIASLFSSDLGFIMARRASGRNEQSTSQRRRSRMPSLFNTIRAALYAMAAHFQQVLAASDLTRFVPFAIFVCAASLFIFTILLVFSFLLKERNPISTRIELASLGLAGVFWLVLGVYLTTSESQDADVECFSSDNPQVVLSAEVADFQTEQYQAMYRVLNAFALLNAILVIFACLTLLFLAIRRHRNGEAHMWHGPVTSCAWFNTYGNSKKGHQAKTSSSSILPFVANRSEPTPPPMKETSSPVSAHRNHSSRSRRDREYASERRSRPSDPPPPPSKKPTRHDSGRSGQSSSSTVPRSLMSEIENGMMLHPNDLKRPRLGFYRAVLGLAAHLASEFLPNLRKDFTIFSLIVPSLTIFVFLLQLQWAQPRTEAVMLFILGVLWLAMGAWAVDILGGMQCDALGGQNIPTRTGNMSAQGWCREMKVIEAFSWMNFVLFAFALINLVALVSQAQAFGRFDIWREPIRELPWFGEAPGYYNTSVGGTQGYPMPMGQFPGGYPQAQPGHAIVVQPERARFSQLLSTTSTIALSFDQHYAHSIMPLFRDNPIRAGAIVAMTLFVGHYATKLMSSVYAFHLTQTSVAILAIASLIVLVTVHNRREAEFLSQREQEMILIGGIALFWIAPFPHAQAIVLPLQMAPKCEPLCHFGDRLYFTTFPHPPPKPEILNRLAAEPGNQPRVRSCPRGGPSASPDDNATYFYFTIDDQLLYLSFFQDWGPLNIAMVYKACIYIHELLEDKDLTQHRLVLYSSDDPRRKANAALLMALYVMIVQRRAPWEAFHPVAELEFMPFRDAGRGPSDFNLNIQDCLWGIWKAMQHGLCDMNEFSVEDYEYYEKVENGDWNWITPNFIAFASPVDTNWIKREKEGKASASAANPTTPTGNSRDLALQRKLPTPFLNCLDYFEKRNIKLVVRLNTELYDRNTFLDRGIDHMELYFDDGTNPTDEIVRTFIDVADRVIESGGAVAVHCKAGLGRTGTLIGAYLIWKYGFTANEAIAFMRIVRPGSVVGPQQQYMYLKQLEWVKWSAVDEAKRQQAMATKSSIVTPATPPAETDDEMDVRPTTPLMNTVSLPPVTPSRHIASAAAKAKAIAPPGQPRKTPKAKRMAEDEDDEEEENDTLPAIKAPPATRNRSKTVSKVPSARGVAASEQRPTRVTRSTAGAANIRRAGTAASTSNAVPTPESPVKGTTTKQGPNKIPRLATTRTTAAARAAASSSSRQAAIRAPPSPIPSRLPTLIPSKRPHHTSSMSEVTGATPIKAGGKTDAGGWVNNTSVVSAASKTERPNLRSVRRRRSSFSNADVVA</sequence>
<dbReference type="InterPro" id="IPR000387">
    <property type="entry name" value="Tyr_Pase_dom"/>
</dbReference>
<feature type="compositionally biased region" description="Polar residues" evidence="17">
    <location>
        <begin position="1986"/>
        <end position="1996"/>
    </location>
</feature>
<dbReference type="GO" id="GO:0006629">
    <property type="term" value="P:lipid metabolic process"/>
    <property type="evidence" value="ECO:0007669"/>
    <property type="project" value="InterPro"/>
</dbReference>
<keyword evidence="7" id="KW-0597">Phosphoprotein</keyword>
<keyword evidence="8" id="KW-0436">Ligase</keyword>
<feature type="domain" description="Tyrosine-protein phosphatase" evidence="19">
    <location>
        <begin position="1594"/>
        <end position="1745"/>
    </location>
</feature>
<evidence type="ECO:0000256" key="16">
    <source>
        <dbReference type="ARBA" id="ARBA00023306"/>
    </source>
</evidence>
<protein>
    <recommendedName>
        <fullName evidence="5">protein-tyrosine-phosphatase</fullName>
        <ecNumber evidence="5">3.1.3.48</ecNumber>
    </recommendedName>
</protein>
<dbReference type="InterPro" id="IPR020845">
    <property type="entry name" value="AMP-binding_CS"/>
</dbReference>
<dbReference type="Pfam" id="PF00501">
    <property type="entry name" value="AMP-binding"/>
    <property type="match status" value="1"/>
</dbReference>
<keyword evidence="16" id="KW-0131">Cell cycle</keyword>
<evidence type="ECO:0000256" key="7">
    <source>
        <dbReference type="ARBA" id="ARBA00022553"/>
    </source>
</evidence>
<reference evidence="21" key="1">
    <citation type="submission" date="2022-07" db="EMBL/GenBank/DDBJ databases">
        <title>Genome Sequence of Leucocoprinus birnbaumii.</title>
        <authorList>
            <person name="Buettner E."/>
        </authorList>
    </citation>
    <scope>NUCLEOTIDE SEQUENCE</scope>
    <source>
        <strain evidence="21">VT141</strain>
    </source>
</reference>
<dbReference type="Gene3D" id="3.90.190.10">
    <property type="entry name" value="Protein tyrosine phosphatase superfamily"/>
    <property type="match status" value="2"/>
</dbReference>
<dbReference type="SUPFAM" id="SSF52799">
    <property type="entry name" value="(Phosphotyrosine protein) phosphatases II"/>
    <property type="match status" value="2"/>
</dbReference>
<feature type="compositionally biased region" description="Basic and acidic residues" evidence="17">
    <location>
        <begin position="977"/>
        <end position="991"/>
    </location>
</feature>
<feature type="transmembrane region" description="Helical" evidence="18">
    <location>
        <begin position="884"/>
        <end position="905"/>
    </location>
</feature>
<feature type="region of interest" description="Disordered" evidence="17">
    <location>
        <begin position="936"/>
        <end position="1020"/>
    </location>
</feature>
<feature type="compositionally biased region" description="Acidic residues" evidence="17">
    <location>
        <begin position="1825"/>
        <end position="1835"/>
    </location>
</feature>
<dbReference type="GO" id="GO:0005816">
    <property type="term" value="C:spindle pole body"/>
    <property type="evidence" value="ECO:0007669"/>
    <property type="project" value="UniProtKB-ARBA"/>
</dbReference>
<keyword evidence="18" id="KW-0812">Transmembrane</keyword>
<keyword evidence="10" id="KW-0547">Nucleotide-binding</keyword>
<evidence type="ECO:0000256" key="8">
    <source>
        <dbReference type="ARBA" id="ARBA00022598"/>
    </source>
</evidence>
<evidence type="ECO:0000259" key="20">
    <source>
        <dbReference type="PROSITE" id="PS50056"/>
    </source>
</evidence>